<accession>A0A5C7AT49</accession>
<keyword evidence="2" id="KW-0503">Monooxygenase</keyword>
<keyword evidence="2" id="KW-0560">Oxidoreductase</keyword>
<dbReference type="EMBL" id="VOSC01000019">
    <property type="protein sequence ID" value="TXE11858.1"/>
    <property type="molecule type" value="Genomic_DNA"/>
</dbReference>
<dbReference type="InterPro" id="IPR011008">
    <property type="entry name" value="Dimeric_a/b-barrel"/>
</dbReference>
<gene>
    <name evidence="2" type="ORF">FUA26_07280</name>
</gene>
<dbReference type="OrthoDB" id="1120859at2"/>
<dbReference type="Gene3D" id="3.30.70.100">
    <property type="match status" value="1"/>
</dbReference>
<dbReference type="RefSeq" id="WP_147133706.1">
    <property type="nucleotide sequence ID" value="NZ_VOSC01000019.1"/>
</dbReference>
<evidence type="ECO:0000313" key="2">
    <source>
        <dbReference type="EMBL" id="TXE11858.1"/>
    </source>
</evidence>
<sequence length="98" mass="11852">MLVRIVKLGFDEKHIDTFLTNFETDKTTIRNFEGCNFLELYQDKNNPTLFFTYSYWDDEMALERYRNSETFIKIWNKTKVLFNIKPEAWSVHKLASLK</sequence>
<dbReference type="PROSITE" id="PS51725">
    <property type="entry name" value="ABM"/>
    <property type="match status" value="1"/>
</dbReference>
<dbReference type="AlphaFoldDB" id="A0A5C7AT49"/>
<protein>
    <submittedName>
        <fullName evidence="2">Antibiotic biosynthesis monooxygenase</fullName>
    </submittedName>
</protein>
<dbReference type="InterPro" id="IPR007138">
    <property type="entry name" value="ABM_dom"/>
</dbReference>
<organism evidence="2 3">
    <name type="scientific">Seonamhaeicola algicola</name>
    <dbReference type="NCBI Taxonomy" id="1719036"/>
    <lineage>
        <taxon>Bacteria</taxon>
        <taxon>Pseudomonadati</taxon>
        <taxon>Bacteroidota</taxon>
        <taxon>Flavobacteriia</taxon>
        <taxon>Flavobacteriales</taxon>
        <taxon>Flavobacteriaceae</taxon>
    </lineage>
</organism>
<dbReference type="GO" id="GO:0004497">
    <property type="term" value="F:monooxygenase activity"/>
    <property type="evidence" value="ECO:0007669"/>
    <property type="project" value="UniProtKB-KW"/>
</dbReference>
<reference evidence="3" key="1">
    <citation type="submission" date="2019-08" db="EMBL/GenBank/DDBJ databases">
        <title>Seonamhaeicola sediminis sp. nov., isolated from marine sediment.</title>
        <authorList>
            <person name="Cao W.R."/>
        </authorList>
    </citation>
    <scope>NUCLEOTIDE SEQUENCE [LARGE SCALE GENOMIC DNA]</scope>
    <source>
        <strain evidence="3">Gy8</strain>
    </source>
</reference>
<keyword evidence="3" id="KW-1185">Reference proteome</keyword>
<name>A0A5C7AT49_9FLAO</name>
<proteinExistence type="predicted"/>
<comment type="caution">
    <text evidence="2">The sequence shown here is derived from an EMBL/GenBank/DDBJ whole genome shotgun (WGS) entry which is preliminary data.</text>
</comment>
<evidence type="ECO:0000313" key="3">
    <source>
        <dbReference type="Proteomes" id="UP000321790"/>
    </source>
</evidence>
<evidence type="ECO:0000259" key="1">
    <source>
        <dbReference type="PROSITE" id="PS51725"/>
    </source>
</evidence>
<dbReference type="SUPFAM" id="SSF54909">
    <property type="entry name" value="Dimeric alpha+beta barrel"/>
    <property type="match status" value="1"/>
</dbReference>
<dbReference type="Pfam" id="PF03992">
    <property type="entry name" value="ABM"/>
    <property type="match status" value="1"/>
</dbReference>
<feature type="domain" description="ABM" evidence="1">
    <location>
        <begin position="2"/>
        <end position="91"/>
    </location>
</feature>
<dbReference type="Proteomes" id="UP000321790">
    <property type="component" value="Unassembled WGS sequence"/>
</dbReference>